<dbReference type="AlphaFoldDB" id="A0A2N5DYQ5"/>
<sequence length="67" mass="7554">MPEEIRHIPCGAKTRAGTPCKRTDISTNGRCKYHGGHSTGALTSEGKARQLEGYRRWQREKAENLQK</sequence>
<dbReference type="InterPro" id="IPR047675">
    <property type="entry name" value="Putative_zinc-bd"/>
</dbReference>
<name>A0A2N5DYQ5_9GAMM</name>
<dbReference type="OrthoDB" id="7597230at2"/>
<dbReference type="Proteomes" id="UP000234503">
    <property type="component" value="Unassembled WGS sequence"/>
</dbReference>
<dbReference type="NCBIfam" id="NF041373">
    <property type="entry name" value="HGG_STG"/>
    <property type="match status" value="1"/>
</dbReference>
<reference evidence="1 2" key="1">
    <citation type="submission" date="2017-12" db="EMBL/GenBank/DDBJ databases">
        <title>Characterization of six clinical isolates of Enterochimera gen. nov., a novel genus of the Yersiniaciae family and the three species Enterochimera arupensis sp. nov., Enterochimera coloradensis sp. nov, and Enterochimera californica sp. nov.</title>
        <authorList>
            <person name="Rossi A."/>
            <person name="Fisher M."/>
        </authorList>
    </citation>
    <scope>NUCLEOTIDE SEQUENCE [LARGE SCALE GENOMIC DNA]</scope>
    <source>
        <strain evidence="2">2016-Iso4</strain>
    </source>
</reference>
<protein>
    <submittedName>
        <fullName evidence="1">Uncharacterized protein</fullName>
    </submittedName>
</protein>
<organism evidence="1 2">
    <name type="scientific">Chimaeribacter coloradensis</name>
    <dbReference type="NCBI Taxonomy" id="2060068"/>
    <lineage>
        <taxon>Bacteria</taxon>
        <taxon>Pseudomonadati</taxon>
        <taxon>Pseudomonadota</taxon>
        <taxon>Gammaproteobacteria</taxon>
        <taxon>Enterobacterales</taxon>
        <taxon>Yersiniaceae</taxon>
        <taxon>Chimaeribacter</taxon>
    </lineage>
</organism>
<keyword evidence="2" id="KW-1185">Reference proteome</keyword>
<dbReference type="EMBL" id="PJZH01000017">
    <property type="protein sequence ID" value="PLR32708.1"/>
    <property type="molecule type" value="Genomic_DNA"/>
</dbReference>
<accession>A0A2N5DYQ5</accession>
<evidence type="ECO:0000313" key="1">
    <source>
        <dbReference type="EMBL" id="PLR32708.1"/>
    </source>
</evidence>
<evidence type="ECO:0000313" key="2">
    <source>
        <dbReference type="Proteomes" id="UP000234503"/>
    </source>
</evidence>
<gene>
    <name evidence="1" type="ORF">CYR32_14920</name>
</gene>
<comment type="caution">
    <text evidence="1">The sequence shown here is derived from an EMBL/GenBank/DDBJ whole genome shotgun (WGS) entry which is preliminary data.</text>
</comment>
<proteinExistence type="predicted"/>